<evidence type="ECO:0000313" key="1">
    <source>
        <dbReference type="EMBL" id="NBI07530.1"/>
    </source>
</evidence>
<gene>
    <name evidence="1" type="ORF">D3Z33_11780</name>
</gene>
<proteinExistence type="predicted"/>
<dbReference type="Proteomes" id="UP000467132">
    <property type="component" value="Unassembled WGS sequence"/>
</dbReference>
<dbReference type="InterPro" id="IPR029063">
    <property type="entry name" value="SAM-dependent_MTases_sf"/>
</dbReference>
<name>A0A845QZD7_9CLOT</name>
<dbReference type="SUPFAM" id="SSF53335">
    <property type="entry name" value="S-adenosyl-L-methionine-dependent methyltransferases"/>
    <property type="match status" value="1"/>
</dbReference>
<comment type="caution">
    <text evidence="1">The sequence shown here is derived from an EMBL/GenBank/DDBJ whole genome shotgun (WGS) entry which is preliminary data.</text>
</comment>
<dbReference type="EMBL" id="QXXA01000013">
    <property type="protein sequence ID" value="NBI07530.1"/>
    <property type="molecule type" value="Genomic_DNA"/>
</dbReference>
<sequence length="383" mass="44123">MTIGNITNKFHRTKYNDAKYGFYPTPSEIVEKEMQLISFIGVSKDTPIPMCDFSGGIGEQLYTMHNYLSEKEGLTPVSYFNELHSERYQQARINYSGVDNFHMCSSDLFRLKCRHKSGKRYDSSVMSIIRNNSPYGETVQYGQKVRLEEIFFVENDRYLVPNGIHIIEFPTTTLINNINLLRRITYRYKDINIFRLPRHIMKKKHNAQVQQIVLFGVKKKKNSNDKELAQQLHEQLKLGKIKDITEINEPIYFLSDEIVKKAKEVTVYRDGTVNDITLTNGLNNELDSLLKKDKDTDLLNKNIQADKESIGIIEKKIGHRALDLASGKFNDVQGNVLIYGYSGKRIDTKVEMDEDTEITTETEVIVSGIEITNKNGTILRKES</sequence>
<dbReference type="OrthoDB" id="1843260at2"/>
<dbReference type="Gene3D" id="3.40.50.150">
    <property type="entry name" value="Vaccinia Virus protein VP39"/>
    <property type="match status" value="1"/>
</dbReference>
<reference evidence="1 2" key="1">
    <citation type="submission" date="2018-08" db="EMBL/GenBank/DDBJ databases">
        <title>Murine metabolic-syndrome-specific gut microbial biobank.</title>
        <authorList>
            <person name="Liu C."/>
        </authorList>
    </citation>
    <scope>NUCLEOTIDE SEQUENCE [LARGE SCALE GENOMIC DNA]</scope>
    <source>
        <strain evidence="1 2">583</strain>
    </source>
</reference>
<protein>
    <submittedName>
        <fullName evidence="1">Uncharacterized protein</fullName>
    </submittedName>
</protein>
<evidence type="ECO:0000313" key="2">
    <source>
        <dbReference type="Proteomes" id="UP000467132"/>
    </source>
</evidence>
<dbReference type="RefSeq" id="WP_160197997.1">
    <property type="nucleotide sequence ID" value="NZ_QXXA01000013.1"/>
</dbReference>
<dbReference type="AlphaFoldDB" id="A0A845QZD7"/>
<keyword evidence="2" id="KW-1185">Reference proteome</keyword>
<organism evidence="1 2">
    <name type="scientific">Senegalia massiliensis</name>
    <dbReference type="NCBI Taxonomy" id="1720316"/>
    <lineage>
        <taxon>Bacteria</taxon>
        <taxon>Bacillati</taxon>
        <taxon>Bacillota</taxon>
        <taxon>Clostridia</taxon>
        <taxon>Eubacteriales</taxon>
        <taxon>Clostridiaceae</taxon>
        <taxon>Senegalia</taxon>
    </lineage>
</organism>
<accession>A0A845QZD7</accession>